<name>A0ABM3C9P7_SALSA</name>
<dbReference type="Proteomes" id="UP001652741">
    <property type="component" value="Chromosome ssa10"/>
</dbReference>
<sequence length="404" mass="45795">MKRHIKCCAKEEQDRLSTANLLEVGDDCVDYYDQTESNDGVGAWSQDACSYRIDICTKGKLSRKIISYQRRECAENKCDVISQSQHYNDPERFIEQYRSDRLRRFTCHTHIPTHLGTWVVLKSCEEEPLDFTMPPIRGKNNTATGDYLEQQYALISEKRDTFSKHKQTDECKKLSSACVQDDEMLCFTCHAMLRSFQNCGDKELSYYEPIGTVYSPINNMGIKLLTVQQTHTSLDALWRNQRLRSSAVIRRHPRANKSATLGDISLSTFKNNVVWCNGYREASSMQAAALPDVPSSSSKKGNNKANPFRVTGLRRLPPSQNGTRLGHSFPESSPPRGRSITPSTQLSSTTPLPPSHPWKSSSTCYLTPPQLAPTKPLVVQQRKKRWCPLQDGERVGFAEILVLH</sequence>
<feature type="compositionally biased region" description="Low complexity" evidence="1">
    <location>
        <begin position="295"/>
        <end position="306"/>
    </location>
</feature>
<feature type="region of interest" description="Disordered" evidence="1">
    <location>
        <begin position="290"/>
        <end position="362"/>
    </location>
</feature>
<evidence type="ECO:0000256" key="1">
    <source>
        <dbReference type="SAM" id="MobiDB-lite"/>
    </source>
</evidence>
<protein>
    <submittedName>
        <fullName evidence="3">Uncharacterized protein isoform X1</fullName>
    </submittedName>
</protein>
<evidence type="ECO:0000313" key="2">
    <source>
        <dbReference type="Proteomes" id="UP001652741"/>
    </source>
</evidence>
<organism evidence="2 3">
    <name type="scientific">Salmo salar</name>
    <name type="common">Atlantic salmon</name>
    <dbReference type="NCBI Taxonomy" id="8030"/>
    <lineage>
        <taxon>Eukaryota</taxon>
        <taxon>Metazoa</taxon>
        <taxon>Chordata</taxon>
        <taxon>Craniata</taxon>
        <taxon>Vertebrata</taxon>
        <taxon>Euteleostomi</taxon>
        <taxon>Actinopterygii</taxon>
        <taxon>Neopterygii</taxon>
        <taxon>Teleostei</taxon>
        <taxon>Protacanthopterygii</taxon>
        <taxon>Salmoniformes</taxon>
        <taxon>Salmonidae</taxon>
        <taxon>Salmoninae</taxon>
        <taxon>Salmo</taxon>
    </lineage>
</organism>
<keyword evidence="2" id="KW-1185">Reference proteome</keyword>
<feature type="compositionally biased region" description="Low complexity" evidence="1">
    <location>
        <begin position="341"/>
        <end position="350"/>
    </location>
</feature>
<proteinExistence type="predicted"/>
<reference evidence="3" key="1">
    <citation type="submission" date="2025-08" db="UniProtKB">
        <authorList>
            <consortium name="RefSeq"/>
        </authorList>
    </citation>
    <scope>IDENTIFICATION</scope>
</reference>
<gene>
    <name evidence="3" type="primary">LOC106613527</name>
</gene>
<accession>A0ABM3C9P7</accession>
<dbReference type="RefSeq" id="XP_045543290.1">
    <property type="nucleotide sequence ID" value="XM_045687334.1"/>
</dbReference>
<dbReference type="GeneID" id="106613527"/>
<evidence type="ECO:0000313" key="3">
    <source>
        <dbReference type="RefSeq" id="XP_045543290.1"/>
    </source>
</evidence>